<dbReference type="GO" id="GO:0008137">
    <property type="term" value="F:NADH dehydrogenase (ubiquinone) activity"/>
    <property type="evidence" value="ECO:0007669"/>
    <property type="project" value="InterPro"/>
</dbReference>
<feature type="transmembrane region" description="Helical" evidence="4">
    <location>
        <begin position="6"/>
        <end position="23"/>
    </location>
</feature>
<accession>A0A5C6B885</accession>
<feature type="transmembrane region" description="Helical" evidence="4">
    <location>
        <begin position="253"/>
        <end position="270"/>
    </location>
</feature>
<feature type="transmembrane region" description="Helical" evidence="4">
    <location>
        <begin position="385"/>
        <end position="409"/>
    </location>
</feature>
<evidence type="ECO:0000256" key="2">
    <source>
        <dbReference type="RuleBase" id="RU000320"/>
    </source>
</evidence>
<feature type="region of interest" description="Disordered" evidence="3">
    <location>
        <begin position="469"/>
        <end position="525"/>
    </location>
</feature>
<dbReference type="GO" id="GO:0016020">
    <property type="term" value="C:membrane"/>
    <property type="evidence" value="ECO:0007669"/>
    <property type="project" value="UniProtKB-SubCell"/>
</dbReference>
<dbReference type="Pfam" id="PF00361">
    <property type="entry name" value="Proton_antipo_M"/>
    <property type="match status" value="1"/>
</dbReference>
<feature type="transmembrane region" description="Helical" evidence="4">
    <location>
        <begin position="35"/>
        <end position="52"/>
    </location>
</feature>
<feature type="compositionally biased region" description="Polar residues" evidence="3">
    <location>
        <begin position="479"/>
        <end position="512"/>
    </location>
</feature>
<feature type="transmembrane region" description="Helical" evidence="4">
    <location>
        <begin position="352"/>
        <end position="373"/>
    </location>
</feature>
<dbReference type="OrthoDB" id="238919at2"/>
<feature type="transmembrane region" description="Helical" evidence="4">
    <location>
        <begin position="194"/>
        <end position="217"/>
    </location>
</feature>
<dbReference type="Proteomes" id="UP000320176">
    <property type="component" value="Unassembled WGS sequence"/>
</dbReference>
<dbReference type="InterPro" id="IPR003918">
    <property type="entry name" value="NADH_UbQ_OxRdtase"/>
</dbReference>
<sequence length="525" mass="56981">MPELMLPWLELSILIPLIGSLLVRFPRDRDLARKWCIVICSLALTCTVGEWIDFARMATFEAHDHWDALASIFHANLLVIDELNAPLLPLISLLFLLTVISTLRTKLNRFSLSGTLFYQAVLLATFSCRASWLLIALLIIGAIPPWFEMKYRRDESTRVYSIHMIAFAICMVLGYWLLPAGAEADPEQPRSTTLIAGALLTLGALLRNGIFPLHCWMTDLFQRATLGTALLHVLPMTGAYAVMRLVLPIAPSWALQSIAVLSLITAVYAAGRGLVETDGRKFFCYLLLSNSSLVLVGLELVTSIGLTGALCLWLSVGLSLGGLGLTLRCIEARIGRINLTHFHGLHEHTPKLAGLFLLTGLGAIGFPGTIGFIGTELLVEGAVGVYPVIGIAVVIAATINGIAIMQVYFRVFAGRSITTSIPFTAKPSERFAVVVLALLIIGGGLYPQPGISSRHHAAEALLEHRGVNKTESHHDGKHSQSAASEVQSDSGSMNNAETTTDLNETNQSQSADDPTRADRQLNESE</sequence>
<feature type="transmembrane region" description="Helical" evidence="4">
    <location>
        <begin position="130"/>
        <end position="147"/>
    </location>
</feature>
<evidence type="ECO:0000313" key="6">
    <source>
        <dbReference type="EMBL" id="TWU08170.1"/>
    </source>
</evidence>
<dbReference type="GO" id="GO:0042773">
    <property type="term" value="P:ATP synthesis coupled electron transport"/>
    <property type="evidence" value="ECO:0007669"/>
    <property type="project" value="InterPro"/>
</dbReference>
<comment type="subcellular location">
    <subcellularLocation>
        <location evidence="1">Endomembrane system</location>
        <topology evidence="1">Multi-pass membrane protein</topology>
    </subcellularLocation>
    <subcellularLocation>
        <location evidence="2">Membrane</location>
        <topology evidence="2">Multi-pass membrane protein</topology>
    </subcellularLocation>
</comment>
<dbReference type="GO" id="GO:0015990">
    <property type="term" value="P:electron transport coupled proton transport"/>
    <property type="evidence" value="ECO:0007669"/>
    <property type="project" value="TreeGrafter"/>
</dbReference>
<organism evidence="6 7">
    <name type="scientific">Stieleria varia</name>
    <dbReference type="NCBI Taxonomy" id="2528005"/>
    <lineage>
        <taxon>Bacteria</taxon>
        <taxon>Pseudomonadati</taxon>
        <taxon>Planctomycetota</taxon>
        <taxon>Planctomycetia</taxon>
        <taxon>Pirellulales</taxon>
        <taxon>Pirellulaceae</taxon>
        <taxon>Stieleria</taxon>
    </lineage>
</organism>
<keyword evidence="4" id="KW-1133">Transmembrane helix</keyword>
<keyword evidence="4" id="KW-0472">Membrane</keyword>
<evidence type="ECO:0000256" key="1">
    <source>
        <dbReference type="ARBA" id="ARBA00004127"/>
    </source>
</evidence>
<feature type="compositionally biased region" description="Basic and acidic residues" evidence="3">
    <location>
        <begin position="469"/>
        <end position="478"/>
    </location>
</feature>
<feature type="transmembrane region" description="Helical" evidence="4">
    <location>
        <begin position="83"/>
        <end position="100"/>
    </location>
</feature>
<keyword evidence="7" id="KW-1185">Reference proteome</keyword>
<feature type="transmembrane region" description="Helical" evidence="4">
    <location>
        <begin position="282"/>
        <end position="306"/>
    </location>
</feature>
<evidence type="ECO:0000256" key="4">
    <source>
        <dbReference type="SAM" id="Phobius"/>
    </source>
</evidence>
<dbReference type="GO" id="GO:0048039">
    <property type="term" value="F:ubiquinone binding"/>
    <property type="evidence" value="ECO:0007669"/>
    <property type="project" value="TreeGrafter"/>
</dbReference>
<feature type="transmembrane region" description="Helical" evidence="4">
    <location>
        <begin position="229"/>
        <end position="247"/>
    </location>
</feature>
<feature type="transmembrane region" description="Helical" evidence="4">
    <location>
        <begin position="107"/>
        <end position="124"/>
    </location>
</feature>
<dbReference type="PANTHER" id="PTHR43507:SF1">
    <property type="entry name" value="NADH-UBIQUINONE OXIDOREDUCTASE CHAIN 4"/>
    <property type="match status" value="1"/>
</dbReference>
<feature type="domain" description="NADH:quinone oxidoreductase/Mrp antiporter transmembrane" evidence="5">
    <location>
        <begin position="191"/>
        <end position="398"/>
    </location>
</feature>
<keyword evidence="2 4" id="KW-0812">Transmembrane</keyword>
<dbReference type="EC" id="1.6.5.11" evidence="6"/>
<dbReference type="AlphaFoldDB" id="A0A5C6B885"/>
<feature type="compositionally biased region" description="Basic and acidic residues" evidence="3">
    <location>
        <begin position="513"/>
        <end position="525"/>
    </location>
</feature>
<dbReference type="InterPro" id="IPR001750">
    <property type="entry name" value="ND/Mrp_TM"/>
</dbReference>
<keyword evidence="6" id="KW-0560">Oxidoreductase</keyword>
<dbReference type="RefSeq" id="WP_146518262.1">
    <property type="nucleotide sequence ID" value="NZ_CP151726.1"/>
</dbReference>
<name>A0A5C6B885_9BACT</name>
<reference evidence="6 7" key="1">
    <citation type="submission" date="2019-02" db="EMBL/GenBank/DDBJ databases">
        <title>Deep-cultivation of Planctomycetes and their phenomic and genomic characterization uncovers novel biology.</title>
        <authorList>
            <person name="Wiegand S."/>
            <person name="Jogler M."/>
            <person name="Boedeker C."/>
            <person name="Pinto D."/>
            <person name="Vollmers J."/>
            <person name="Rivas-Marin E."/>
            <person name="Kohn T."/>
            <person name="Peeters S.H."/>
            <person name="Heuer A."/>
            <person name="Rast P."/>
            <person name="Oberbeckmann S."/>
            <person name="Bunk B."/>
            <person name="Jeske O."/>
            <person name="Meyerdierks A."/>
            <person name="Storesund J.E."/>
            <person name="Kallscheuer N."/>
            <person name="Luecker S."/>
            <person name="Lage O.M."/>
            <person name="Pohl T."/>
            <person name="Merkel B.J."/>
            <person name="Hornburger P."/>
            <person name="Mueller R.-W."/>
            <person name="Bruemmer F."/>
            <person name="Labrenz M."/>
            <person name="Spormann A.M."/>
            <person name="Op Den Camp H."/>
            <person name="Overmann J."/>
            <person name="Amann R."/>
            <person name="Jetten M.S.M."/>
            <person name="Mascher T."/>
            <person name="Medema M.H."/>
            <person name="Devos D.P."/>
            <person name="Kaster A.-K."/>
            <person name="Ovreas L."/>
            <person name="Rohde M."/>
            <person name="Galperin M.Y."/>
            <person name="Jogler C."/>
        </authorList>
    </citation>
    <scope>NUCLEOTIDE SEQUENCE [LARGE SCALE GENOMIC DNA]</scope>
    <source>
        <strain evidence="6 7">Pla52n</strain>
    </source>
</reference>
<feature type="transmembrane region" description="Helical" evidence="4">
    <location>
        <begin position="430"/>
        <end position="447"/>
    </location>
</feature>
<protein>
    <submittedName>
        <fullName evidence="6">NADH-quinone oxidoreductase subunit M</fullName>
        <ecNumber evidence="6">1.6.5.11</ecNumber>
    </submittedName>
</protein>
<evidence type="ECO:0000256" key="3">
    <source>
        <dbReference type="SAM" id="MobiDB-lite"/>
    </source>
</evidence>
<feature type="transmembrane region" description="Helical" evidence="4">
    <location>
        <begin position="312"/>
        <end position="331"/>
    </location>
</feature>
<comment type="caution">
    <text evidence="6">The sequence shown here is derived from an EMBL/GenBank/DDBJ whole genome shotgun (WGS) entry which is preliminary data.</text>
</comment>
<dbReference type="GO" id="GO:0003954">
    <property type="term" value="F:NADH dehydrogenase activity"/>
    <property type="evidence" value="ECO:0007669"/>
    <property type="project" value="TreeGrafter"/>
</dbReference>
<evidence type="ECO:0000259" key="5">
    <source>
        <dbReference type="Pfam" id="PF00361"/>
    </source>
</evidence>
<feature type="transmembrane region" description="Helical" evidence="4">
    <location>
        <begin position="159"/>
        <end position="178"/>
    </location>
</feature>
<gene>
    <name evidence="6" type="primary">nuoM_1</name>
    <name evidence="6" type="ORF">Pla52n_07520</name>
</gene>
<dbReference type="EMBL" id="SJPN01000001">
    <property type="protein sequence ID" value="TWU08170.1"/>
    <property type="molecule type" value="Genomic_DNA"/>
</dbReference>
<proteinExistence type="predicted"/>
<dbReference type="PANTHER" id="PTHR43507">
    <property type="entry name" value="NADH-UBIQUINONE OXIDOREDUCTASE CHAIN 4"/>
    <property type="match status" value="1"/>
</dbReference>
<evidence type="ECO:0000313" key="7">
    <source>
        <dbReference type="Proteomes" id="UP000320176"/>
    </source>
</evidence>
<dbReference type="GO" id="GO:0012505">
    <property type="term" value="C:endomembrane system"/>
    <property type="evidence" value="ECO:0007669"/>
    <property type="project" value="UniProtKB-SubCell"/>
</dbReference>